<protein>
    <recommendedName>
        <fullName evidence="3">2'-5' RNA ligase</fullName>
    </recommendedName>
</protein>
<dbReference type="Pfam" id="PF13563">
    <property type="entry name" value="2_5_RNA_ligase2"/>
    <property type="match status" value="1"/>
</dbReference>
<dbReference type="EMBL" id="CP023777">
    <property type="protein sequence ID" value="ATL49448.1"/>
    <property type="molecule type" value="Genomic_DNA"/>
</dbReference>
<organism evidence="1 2">
    <name type="scientific">Chitinophaga caeni</name>
    <dbReference type="NCBI Taxonomy" id="2029983"/>
    <lineage>
        <taxon>Bacteria</taxon>
        <taxon>Pseudomonadati</taxon>
        <taxon>Bacteroidota</taxon>
        <taxon>Chitinophagia</taxon>
        <taxon>Chitinophagales</taxon>
        <taxon>Chitinophagaceae</taxon>
        <taxon>Chitinophaga</taxon>
    </lineage>
</organism>
<dbReference type="PANTHER" id="PTHR40037">
    <property type="entry name" value="PHOSPHOESTERASE YJCG-RELATED"/>
    <property type="match status" value="1"/>
</dbReference>
<dbReference type="InterPro" id="IPR009097">
    <property type="entry name" value="Cyclic_Pdiesterase"/>
</dbReference>
<reference evidence="1 2" key="1">
    <citation type="submission" date="2017-10" db="EMBL/GenBank/DDBJ databases">
        <title>Paenichitinophaga pekingensis gen. nov., sp. nov., isolated from activated sludge.</title>
        <authorList>
            <person name="Jin D."/>
            <person name="Kong X."/>
            <person name="Deng Y."/>
            <person name="Bai Z."/>
        </authorList>
    </citation>
    <scope>NUCLEOTIDE SEQUENCE [LARGE SCALE GENOMIC DNA]</scope>
    <source>
        <strain evidence="1 2">13</strain>
    </source>
</reference>
<evidence type="ECO:0008006" key="3">
    <source>
        <dbReference type="Google" id="ProtNLM"/>
    </source>
</evidence>
<name>A0A291QZS8_9BACT</name>
<keyword evidence="2" id="KW-1185">Reference proteome</keyword>
<accession>A0A291QZS8</accession>
<gene>
    <name evidence="1" type="ORF">COR50_20970</name>
</gene>
<dbReference type="InterPro" id="IPR050580">
    <property type="entry name" value="2H_phosphoesterase_YjcG-like"/>
</dbReference>
<proteinExistence type="predicted"/>
<dbReference type="PANTHER" id="PTHR40037:SF1">
    <property type="entry name" value="PHOSPHOESTERASE SAOUHSC_00951-RELATED"/>
    <property type="match status" value="1"/>
</dbReference>
<evidence type="ECO:0000313" key="2">
    <source>
        <dbReference type="Proteomes" id="UP000220133"/>
    </source>
</evidence>
<dbReference type="AlphaFoldDB" id="A0A291QZS8"/>
<sequence>MLKKLAFAKIVSIFVLSPINKWMHMETQDLQTIEYDYLVVIHPDAQVEHDVTHYKAIIAQELGAPGKAFSPVYIPLFRSSFPSKYESDFIDVLTRLSGEQGAFTVYTSRIDHVNAGSDKHNIYVNVANPRPVAALHKSILSAFELEEQGYQPHITLARGLSSDAFDRVQKQLNNRLFVRSFYCHSFLLLRKPLGSSDAYEAVHEFCFGKDDPHDGPLYYHAA</sequence>
<evidence type="ECO:0000313" key="1">
    <source>
        <dbReference type="EMBL" id="ATL49448.1"/>
    </source>
</evidence>
<dbReference type="SUPFAM" id="SSF55144">
    <property type="entry name" value="LigT-like"/>
    <property type="match status" value="1"/>
</dbReference>
<dbReference type="Gene3D" id="3.90.1140.10">
    <property type="entry name" value="Cyclic phosphodiesterase"/>
    <property type="match status" value="1"/>
</dbReference>
<dbReference type="KEGG" id="cbae:COR50_20970"/>
<dbReference type="Proteomes" id="UP000220133">
    <property type="component" value="Chromosome"/>
</dbReference>